<dbReference type="AlphaFoldDB" id="A0A2N8NYZ2"/>
<keyword evidence="3" id="KW-0808">Transferase</keyword>
<gene>
    <name evidence="3" type="ORF">AF335_12655</name>
</gene>
<sequence length="172" mass="18531">MLKAPMVERCRALTLYAESPDTGHAARGMVRSALEDWELTELVPDACLVVSELVGNVVHHAVPDADLALPGAPRRVDIRLTKWPKWLFLGVSDEDSTAPGTPMGDVFSPLLAGVLPEAVLPDSGRGLMIVQRLTDALWWAPDERGGKTVVCRFDLCEIAAHGLDTPGKAGTR</sequence>
<evidence type="ECO:0000313" key="4">
    <source>
        <dbReference type="Proteomes" id="UP000235945"/>
    </source>
</evidence>
<feature type="domain" description="Histidine kinase/HSP90-like ATPase" evidence="2">
    <location>
        <begin position="20"/>
        <end position="150"/>
    </location>
</feature>
<reference evidence="4" key="1">
    <citation type="submission" date="2015-07" db="EMBL/GenBank/DDBJ databases">
        <authorList>
            <person name="Graham D.E."/>
            <person name="Giannone R.J."/>
            <person name="Gulvik C.A."/>
            <person name="Hettich R.L."/>
            <person name="Klingeman D.M."/>
            <person name="Mahan K.M."/>
            <person name="Parry R.J."/>
            <person name="Spain J.C."/>
        </authorList>
    </citation>
    <scope>NUCLEOTIDE SEQUENCE [LARGE SCALE GENOMIC DNA]</scope>
    <source>
        <strain evidence="4">ATCC 27428</strain>
    </source>
</reference>
<keyword evidence="4" id="KW-1185">Reference proteome</keyword>
<dbReference type="InterPro" id="IPR050267">
    <property type="entry name" value="Anti-sigma-factor_SerPK"/>
</dbReference>
<keyword evidence="3" id="KW-0418">Kinase</keyword>
<dbReference type="CDD" id="cd16936">
    <property type="entry name" value="HATPase_RsbW-like"/>
    <property type="match status" value="1"/>
</dbReference>
<comment type="caution">
    <text evidence="3">The sequence shown here is derived from an EMBL/GenBank/DDBJ whole genome shotgun (WGS) entry which is preliminary data.</text>
</comment>
<evidence type="ECO:0000256" key="1">
    <source>
        <dbReference type="ARBA" id="ARBA00022527"/>
    </source>
</evidence>
<dbReference type="Gene3D" id="3.30.565.10">
    <property type="entry name" value="Histidine kinase-like ATPase, C-terminal domain"/>
    <property type="match status" value="1"/>
</dbReference>
<dbReference type="GO" id="GO:0004674">
    <property type="term" value="F:protein serine/threonine kinase activity"/>
    <property type="evidence" value="ECO:0007669"/>
    <property type="project" value="UniProtKB-KW"/>
</dbReference>
<dbReference type="SUPFAM" id="SSF55874">
    <property type="entry name" value="ATPase domain of HSP90 chaperone/DNA topoisomerase II/histidine kinase"/>
    <property type="match status" value="1"/>
</dbReference>
<name>A0A2N8NYZ2_STREU</name>
<dbReference type="InterPro" id="IPR036890">
    <property type="entry name" value="HATPase_C_sf"/>
</dbReference>
<dbReference type="Pfam" id="PF13581">
    <property type="entry name" value="HATPase_c_2"/>
    <property type="match status" value="1"/>
</dbReference>
<dbReference type="EMBL" id="LGUI01000003">
    <property type="protein sequence ID" value="PNE33986.1"/>
    <property type="molecule type" value="Genomic_DNA"/>
</dbReference>
<accession>A0A2N8NYZ2</accession>
<keyword evidence="1" id="KW-0723">Serine/threonine-protein kinase</keyword>
<organism evidence="3 4">
    <name type="scientific">Streptomyces eurocidicus</name>
    <name type="common">Streptoverticillium eurocidicus</name>
    <dbReference type="NCBI Taxonomy" id="66423"/>
    <lineage>
        <taxon>Bacteria</taxon>
        <taxon>Bacillati</taxon>
        <taxon>Actinomycetota</taxon>
        <taxon>Actinomycetes</taxon>
        <taxon>Kitasatosporales</taxon>
        <taxon>Streptomycetaceae</taxon>
        <taxon>Streptomyces</taxon>
    </lineage>
</organism>
<evidence type="ECO:0000313" key="3">
    <source>
        <dbReference type="EMBL" id="PNE33986.1"/>
    </source>
</evidence>
<protein>
    <submittedName>
        <fullName evidence="3">ATPase/histidine kinase/DNA gyrase B/HSP90 domain protein</fullName>
    </submittedName>
</protein>
<dbReference type="PANTHER" id="PTHR35526">
    <property type="entry name" value="ANTI-SIGMA-F FACTOR RSBW-RELATED"/>
    <property type="match status" value="1"/>
</dbReference>
<evidence type="ECO:0000259" key="2">
    <source>
        <dbReference type="Pfam" id="PF13581"/>
    </source>
</evidence>
<dbReference type="Proteomes" id="UP000235945">
    <property type="component" value="Unassembled WGS sequence"/>
</dbReference>
<dbReference type="PANTHER" id="PTHR35526:SF3">
    <property type="entry name" value="ANTI-SIGMA-F FACTOR RSBW"/>
    <property type="match status" value="1"/>
</dbReference>
<proteinExistence type="predicted"/>
<dbReference type="InterPro" id="IPR003594">
    <property type="entry name" value="HATPase_dom"/>
</dbReference>